<evidence type="ECO:0000256" key="4">
    <source>
        <dbReference type="SAM" id="Phobius"/>
    </source>
</evidence>
<dbReference type="RefSeq" id="XP_021857694.1">
    <property type="nucleotide sequence ID" value="XM_022002002.1"/>
</dbReference>
<feature type="transmembrane region" description="Helical" evidence="4">
    <location>
        <begin position="285"/>
        <end position="306"/>
    </location>
</feature>
<dbReference type="GO" id="GO:0061817">
    <property type="term" value="P:endoplasmic reticulum-plasma membrane tethering"/>
    <property type="evidence" value="ECO:0000318"/>
    <property type="project" value="GO_Central"/>
</dbReference>
<gene>
    <name evidence="7 8" type="primary">LOC110796912</name>
</gene>
<dbReference type="OrthoDB" id="264603at2759"/>
<dbReference type="Pfam" id="PF00635">
    <property type="entry name" value="Motile_Sperm"/>
    <property type="match status" value="1"/>
</dbReference>
<reference evidence="6" key="1">
    <citation type="journal article" date="2021" name="Nat. Commun.">
        <title>Genomic analyses provide insights into spinach domestication and the genetic basis of agronomic traits.</title>
        <authorList>
            <person name="Cai X."/>
            <person name="Sun X."/>
            <person name="Xu C."/>
            <person name="Sun H."/>
            <person name="Wang X."/>
            <person name="Ge C."/>
            <person name="Zhang Z."/>
            <person name="Wang Q."/>
            <person name="Fei Z."/>
            <person name="Jiao C."/>
            <person name="Wang Q."/>
        </authorList>
    </citation>
    <scope>NUCLEOTIDE SEQUENCE [LARGE SCALE GENOMIC DNA]</scope>
    <source>
        <strain evidence="6">cv. Varoflay</strain>
    </source>
</reference>
<sequence length="307" mass="33993">MSTQILEIQPRELCFTVEAKKQSSCTIQLANKSDQHVAFKVKTTSPKKYCVRPNVGIIKPNGKNDFTVTMQIQRAAPLDLQCKDKFLIQCTAVSSGTAEEAITSDLFAKDSGKHVEERKLRVILVSSPQSPVLAPVNGVANQDLSHDIPQNDKVPSGVDNLPPFHKEPDGLKNAKPTEDSRITSDADSILSDGANELVIAKRIDSSEVKNLEEMMFPKNEMEDDLKKESEELKSKIDVVGSKLVEAEQIVAKLTEERMKSMEDKEVVKRELALVKRKLGGKTVHMGFPLLYICMVALISLSVGYLMQ</sequence>
<keyword evidence="4" id="KW-1133">Transmembrane helix</keyword>
<keyword evidence="4" id="KW-0812">Transmembrane</keyword>
<dbReference type="RefSeq" id="XP_021857692.1">
    <property type="nucleotide sequence ID" value="XM_022002000.1"/>
</dbReference>
<dbReference type="PROSITE" id="PS50202">
    <property type="entry name" value="MSP"/>
    <property type="match status" value="1"/>
</dbReference>
<dbReference type="FunFam" id="2.60.40.10:FF:000813">
    <property type="entry name" value="Vesicle-associated protein 1-1"/>
    <property type="match status" value="1"/>
</dbReference>
<dbReference type="Proteomes" id="UP000813463">
    <property type="component" value="Chromosome 3"/>
</dbReference>
<reference evidence="7 8" key="2">
    <citation type="submission" date="2025-04" db="UniProtKB">
        <authorList>
            <consortium name="RefSeq"/>
        </authorList>
    </citation>
    <scope>IDENTIFICATION</scope>
</reference>
<dbReference type="SUPFAM" id="SSF49354">
    <property type="entry name" value="PapD-like"/>
    <property type="match status" value="1"/>
</dbReference>
<name>A0A9R0K421_SPIOL</name>
<dbReference type="GO" id="GO:0005789">
    <property type="term" value="C:endoplasmic reticulum membrane"/>
    <property type="evidence" value="ECO:0000318"/>
    <property type="project" value="GO_Central"/>
</dbReference>
<dbReference type="Gene3D" id="2.60.40.10">
    <property type="entry name" value="Immunoglobulins"/>
    <property type="match status" value="1"/>
</dbReference>
<dbReference type="PIRSF" id="PIRSF019693">
    <property type="entry name" value="VAMP-associated"/>
    <property type="match status" value="1"/>
</dbReference>
<evidence type="ECO:0000313" key="8">
    <source>
        <dbReference type="RefSeq" id="XP_021857694.1"/>
    </source>
</evidence>
<keyword evidence="2" id="KW-0175">Coiled coil</keyword>
<comment type="similarity">
    <text evidence="1">Belongs to the VAMP-associated protein (VAP) (TC 9.B.17) family.</text>
</comment>
<evidence type="ECO:0000313" key="7">
    <source>
        <dbReference type="RefSeq" id="XP_021857692.1"/>
    </source>
</evidence>
<keyword evidence="6" id="KW-1185">Reference proteome</keyword>
<keyword evidence="4" id="KW-0472">Membrane</keyword>
<protein>
    <submittedName>
        <fullName evidence="7 8">Vesicle-associated protein 2-2-like</fullName>
    </submittedName>
</protein>
<evidence type="ECO:0000256" key="3">
    <source>
        <dbReference type="SAM" id="MobiDB-lite"/>
    </source>
</evidence>
<dbReference type="InterPro" id="IPR008962">
    <property type="entry name" value="PapD-like_sf"/>
</dbReference>
<feature type="coiled-coil region" evidence="2">
    <location>
        <begin position="218"/>
        <end position="270"/>
    </location>
</feature>
<dbReference type="GeneID" id="110796912"/>
<feature type="domain" description="MSP" evidence="5">
    <location>
        <begin position="5"/>
        <end position="125"/>
    </location>
</feature>
<accession>A0A9R0K421</accession>
<feature type="region of interest" description="Disordered" evidence="3">
    <location>
        <begin position="163"/>
        <end position="183"/>
    </location>
</feature>
<dbReference type="InterPro" id="IPR016763">
    <property type="entry name" value="VAP"/>
</dbReference>
<evidence type="ECO:0000256" key="2">
    <source>
        <dbReference type="SAM" id="Coils"/>
    </source>
</evidence>
<evidence type="ECO:0000259" key="5">
    <source>
        <dbReference type="PROSITE" id="PS50202"/>
    </source>
</evidence>
<feature type="compositionally biased region" description="Basic and acidic residues" evidence="3">
    <location>
        <begin position="164"/>
        <end position="183"/>
    </location>
</feature>
<evidence type="ECO:0000313" key="6">
    <source>
        <dbReference type="Proteomes" id="UP000813463"/>
    </source>
</evidence>
<dbReference type="PANTHER" id="PTHR10809:SF148">
    <property type="entry name" value="OS01G0936800 PROTEIN"/>
    <property type="match status" value="1"/>
</dbReference>
<dbReference type="InterPro" id="IPR000535">
    <property type="entry name" value="MSP_dom"/>
</dbReference>
<dbReference type="GO" id="GO:0090158">
    <property type="term" value="P:endoplasmic reticulum membrane organization"/>
    <property type="evidence" value="ECO:0000318"/>
    <property type="project" value="GO_Central"/>
</dbReference>
<dbReference type="GO" id="GO:0005886">
    <property type="term" value="C:plasma membrane"/>
    <property type="evidence" value="ECO:0000318"/>
    <property type="project" value="GO_Central"/>
</dbReference>
<evidence type="ECO:0000256" key="1">
    <source>
        <dbReference type="ARBA" id="ARBA00008932"/>
    </source>
</evidence>
<dbReference type="GO" id="GO:0043495">
    <property type="term" value="F:protein-membrane adaptor activity"/>
    <property type="evidence" value="ECO:0000318"/>
    <property type="project" value="GO_Central"/>
</dbReference>
<dbReference type="KEGG" id="soe:110796912"/>
<proteinExistence type="inferred from homology"/>
<dbReference type="AlphaFoldDB" id="A0A9R0K421"/>
<dbReference type="PANTHER" id="PTHR10809">
    <property type="entry name" value="VESICLE-ASSOCIATED MEMBRANE PROTEIN-ASSOCIATED PROTEIN"/>
    <property type="match status" value="1"/>
</dbReference>
<organism evidence="6 8">
    <name type="scientific">Spinacia oleracea</name>
    <name type="common">Spinach</name>
    <dbReference type="NCBI Taxonomy" id="3562"/>
    <lineage>
        <taxon>Eukaryota</taxon>
        <taxon>Viridiplantae</taxon>
        <taxon>Streptophyta</taxon>
        <taxon>Embryophyta</taxon>
        <taxon>Tracheophyta</taxon>
        <taxon>Spermatophyta</taxon>
        <taxon>Magnoliopsida</taxon>
        <taxon>eudicotyledons</taxon>
        <taxon>Gunneridae</taxon>
        <taxon>Pentapetalae</taxon>
        <taxon>Caryophyllales</taxon>
        <taxon>Chenopodiaceae</taxon>
        <taxon>Chenopodioideae</taxon>
        <taxon>Anserineae</taxon>
        <taxon>Spinacia</taxon>
    </lineage>
</organism>
<dbReference type="InterPro" id="IPR013783">
    <property type="entry name" value="Ig-like_fold"/>
</dbReference>